<dbReference type="PRINTS" id="PR00984">
    <property type="entry name" value="TRNASYNTHILE"/>
</dbReference>
<dbReference type="InterPro" id="IPR002300">
    <property type="entry name" value="aa-tRNA-synth_Ia"/>
</dbReference>
<protein>
    <recommendedName>
        <fullName evidence="2">isoleucine--tRNA ligase</fullName>
        <ecNumber evidence="2">6.1.1.5</ecNumber>
    </recommendedName>
    <alternativeName>
        <fullName evidence="8">Isoleucyl-tRNA synthetase</fullName>
    </alternativeName>
</protein>
<dbReference type="Gene3D" id="1.10.730.20">
    <property type="match status" value="1"/>
</dbReference>
<dbReference type="EC" id="6.1.1.5" evidence="2"/>
<evidence type="ECO:0000313" key="12">
    <source>
        <dbReference type="Proteomes" id="UP000050794"/>
    </source>
</evidence>
<organism evidence="12 13">
    <name type="scientific">Toxocara canis</name>
    <name type="common">Canine roundworm</name>
    <dbReference type="NCBI Taxonomy" id="6265"/>
    <lineage>
        <taxon>Eukaryota</taxon>
        <taxon>Metazoa</taxon>
        <taxon>Ecdysozoa</taxon>
        <taxon>Nematoda</taxon>
        <taxon>Chromadorea</taxon>
        <taxon>Rhabditida</taxon>
        <taxon>Spirurina</taxon>
        <taxon>Ascaridomorpha</taxon>
        <taxon>Ascaridoidea</taxon>
        <taxon>Toxocaridae</taxon>
        <taxon>Toxocara</taxon>
    </lineage>
</organism>
<dbReference type="InterPro" id="IPR009008">
    <property type="entry name" value="Val/Leu/Ile-tRNA-synth_edit"/>
</dbReference>
<dbReference type="GO" id="GO:0005739">
    <property type="term" value="C:mitochondrion"/>
    <property type="evidence" value="ECO:0007669"/>
    <property type="project" value="TreeGrafter"/>
</dbReference>
<dbReference type="Proteomes" id="UP000050794">
    <property type="component" value="Unassembled WGS sequence"/>
</dbReference>
<gene>
    <name evidence="11" type="ORF">TCNE_LOCUS13935</name>
</gene>
<evidence type="ECO:0000256" key="1">
    <source>
        <dbReference type="ARBA" id="ARBA00005594"/>
    </source>
</evidence>
<evidence type="ECO:0000256" key="7">
    <source>
        <dbReference type="ARBA" id="ARBA00023146"/>
    </source>
</evidence>
<dbReference type="EMBL" id="UYWY01021969">
    <property type="protein sequence ID" value="VDM45256.1"/>
    <property type="molecule type" value="Genomic_DNA"/>
</dbReference>
<dbReference type="PANTHER" id="PTHR42765">
    <property type="entry name" value="SOLEUCYL-TRNA SYNTHETASE"/>
    <property type="match status" value="1"/>
</dbReference>
<dbReference type="SUPFAM" id="SSF47323">
    <property type="entry name" value="Anticodon-binding domain of a subclass of class I aminoacyl-tRNA synthetases"/>
    <property type="match status" value="1"/>
</dbReference>
<dbReference type="InterPro" id="IPR009080">
    <property type="entry name" value="tRNAsynth_Ia_anticodon-bd"/>
</dbReference>
<evidence type="ECO:0000256" key="6">
    <source>
        <dbReference type="ARBA" id="ARBA00022917"/>
    </source>
</evidence>
<proteinExistence type="inferred from homology"/>
<dbReference type="SUPFAM" id="SSF52374">
    <property type="entry name" value="Nucleotidylyl transferase"/>
    <property type="match status" value="1"/>
</dbReference>
<dbReference type="Gene3D" id="3.40.50.620">
    <property type="entry name" value="HUPs"/>
    <property type="match status" value="2"/>
</dbReference>
<dbReference type="GO" id="GO:0004822">
    <property type="term" value="F:isoleucine-tRNA ligase activity"/>
    <property type="evidence" value="ECO:0007669"/>
    <property type="project" value="UniProtKB-EC"/>
</dbReference>
<name>A0A183UZL5_TOXCA</name>
<dbReference type="InterPro" id="IPR014729">
    <property type="entry name" value="Rossmann-like_a/b/a_fold"/>
</dbReference>
<dbReference type="Gene3D" id="3.90.740.10">
    <property type="entry name" value="Valyl/Leucyl/Isoleucyl-tRNA synthetase, editing domain"/>
    <property type="match status" value="1"/>
</dbReference>
<keyword evidence="5 9" id="KW-0067">ATP-binding</keyword>
<feature type="domain" description="Aminoacyl-tRNA synthetase class Ia" evidence="10">
    <location>
        <begin position="180"/>
        <end position="231"/>
    </location>
</feature>
<dbReference type="Gene3D" id="1.10.10.830">
    <property type="entry name" value="Ile-tRNA synthetase CP2 domain-like"/>
    <property type="match status" value="1"/>
</dbReference>
<keyword evidence="3 9" id="KW-0436">Ligase</keyword>
<dbReference type="PANTHER" id="PTHR42765:SF1">
    <property type="entry name" value="ISOLEUCINE--TRNA LIGASE, MITOCHONDRIAL"/>
    <property type="match status" value="1"/>
</dbReference>
<evidence type="ECO:0000313" key="13">
    <source>
        <dbReference type="WBParaSite" id="TCNE_0001393501-mRNA-1"/>
    </source>
</evidence>
<dbReference type="PROSITE" id="PS00178">
    <property type="entry name" value="AA_TRNA_LIGASE_I"/>
    <property type="match status" value="1"/>
</dbReference>
<comment type="similarity">
    <text evidence="1 9">Belongs to the class-I aminoacyl-tRNA synthetase family.</text>
</comment>
<reference evidence="13" key="1">
    <citation type="submission" date="2016-06" db="UniProtKB">
        <authorList>
            <consortium name="WormBaseParasite"/>
        </authorList>
    </citation>
    <scope>IDENTIFICATION</scope>
</reference>
<evidence type="ECO:0000256" key="5">
    <source>
        <dbReference type="ARBA" id="ARBA00022840"/>
    </source>
</evidence>
<evidence type="ECO:0000256" key="3">
    <source>
        <dbReference type="ARBA" id="ARBA00022598"/>
    </source>
</evidence>
<dbReference type="GO" id="GO:0005524">
    <property type="term" value="F:ATP binding"/>
    <property type="evidence" value="ECO:0007669"/>
    <property type="project" value="UniProtKB-KW"/>
</dbReference>
<dbReference type="GO" id="GO:0006428">
    <property type="term" value="P:isoleucyl-tRNA aminoacylation"/>
    <property type="evidence" value="ECO:0007669"/>
    <property type="project" value="InterPro"/>
</dbReference>
<dbReference type="InterPro" id="IPR053720">
    <property type="entry name" value="Psm_Assembly_Chaperone"/>
</dbReference>
<dbReference type="AlphaFoldDB" id="A0A183UZL5"/>
<dbReference type="GO" id="GO:0002161">
    <property type="term" value="F:aminoacyl-tRNA deacylase activity"/>
    <property type="evidence" value="ECO:0007669"/>
    <property type="project" value="InterPro"/>
</dbReference>
<dbReference type="Gene3D" id="3.30.230.90">
    <property type="match status" value="1"/>
</dbReference>
<dbReference type="InterPro" id="IPR050081">
    <property type="entry name" value="Ile-tRNA_ligase"/>
</dbReference>
<dbReference type="InterPro" id="IPR001412">
    <property type="entry name" value="aa-tRNA-synth_I_CS"/>
</dbReference>
<dbReference type="GO" id="GO:0032543">
    <property type="term" value="P:mitochondrial translation"/>
    <property type="evidence" value="ECO:0007669"/>
    <property type="project" value="TreeGrafter"/>
</dbReference>
<evidence type="ECO:0000256" key="9">
    <source>
        <dbReference type="RuleBase" id="RU363035"/>
    </source>
</evidence>
<feature type="domain" description="Aminoacyl-tRNA synthetase class Ia" evidence="10">
    <location>
        <begin position="232"/>
        <end position="786"/>
    </location>
</feature>
<evidence type="ECO:0000313" key="11">
    <source>
        <dbReference type="EMBL" id="VDM45256.1"/>
    </source>
</evidence>
<keyword evidence="6 9" id="KW-0648">Protein biosynthesis</keyword>
<keyword evidence="12" id="KW-1185">Reference proteome</keyword>
<dbReference type="InterPro" id="IPR002301">
    <property type="entry name" value="Ile-tRNA-ligase"/>
</dbReference>
<accession>A0A183UZL5</accession>
<keyword evidence="7 9" id="KW-0030">Aminoacyl-tRNA synthetase</keyword>
<reference evidence="11 12" key="2">
    <citation type="submission" date="2018-11" db="EMBL/GenBank/DDBJ databases">
        <authorList>
            <consortium name="Pathogen Informatics"/>
        </authorList>
    </citation>
    <scope>NUCLEOTIDE SEQUENCE [LARGE SCALE GENOMIC DNA]</scope>
</reference>
<evidence type="ECO:0000256" key="8">
    <source>
        <dbReference type="ARBA" id="ARBA00032665"/>
    </source>
</evidence>
<evidence type="ECO:0000256" key="2">
    <source>
        <dbReference type="ARBA" id="ARBA00013165"/>
    </source>
</evidence>
<dbReference type="WBParaSite" id="TCNE_0001393501-mRNA-1">
    <property type="protein sequence ID" value="TCNE_0001393501-mRNA-1"/>
    <property type="gene ID" value="TCNE_0001393501"/>
</dbReference>
<evidence type="ECO:0000259" key="10">
    <source>
        <dbReference type="Pfam" id="PF00133"/>
    </source>
</evidence>
<keyword evidence="4 9" id="KW-0547">Nucleotide-binding</keyword>
<evidence type="ECO:0000256" key="4">
    <source>
        <dbReference type="ARBA" id="ARBA00022741"/>
    </source>
</evidence>
<dbReference type="Pfam" id="PF00133">
    <property type="entry name" value="tRNA-synt_1"/>
    <property type="match status" value="2"/>
</dbReference>
<sequence>MLENVQFPSVSDLSFDYGGKKTHFTISRYQNIDLIAVADVGKIGQLVQVIFPHQVIASALLPTHNIEFDTKVLLGPQLVSLFFVLEANCLNAGLKIRRCNVLRTCFSKDETLFRALFFFHRTSAAYSYILRKGVLIRALSSNQKQIFLPKTAFRVHVKSSERSALDSDLAAYARFDDFYRWQLNAPERQSLPLFELLDGPPYANGPPHVGHAINKILKDFVVRSRVASGFRKMSALQVRHAARMIAERSIDKQMNSFKRWGVAAEWDRPYRTMDADYVCRQLRLFAELLDRKLVYRAFKPVYWSPSSLSALAESELDYNNEHVSTAVFYRFPIINGQHIINQCKAVARPNKLFALVWTTTPWTLPLNDAIAFKRDASYAIITISQQKGQPVRNLYLISQDLVTDFEKRTGLQTELAATIGGQVLTGLMYRSCMYSDIAQPLLAASHVTTTIGTGLVHTCYAHGFDDYKLAVRRGDKICCYVDEKGTYSRQLGYELEGKSVLGEGQEAALQLLKKDVIHTHPYTHAYPYDWRTKRPVIIRTSEQWFIDVSCISAQAVELIRGGDISIGSSLSDKREALLSQLRDRPAWCISRQRAWGVPIPAFMKDDGDVVISKELVEAIANRVQVEGTNVWWERDAQNLFPTELRTKYGIEESTALWKGGDVMDVWLDSGVAWGCARDEERCGEAADLVLEGVDQFRGWFQSLLLTSFALQGKAPYKRVLVHGFAVDEHKKKMSKSLGNVVVMNERLLCDRNSKQITDGSLKSDALGADGLRLWVALYGSEGNDARLGANVIADVQKKEAQIRNSFRFLLGSLHGFSKVEQLSGNSPYLDQSALKDRLYCGSNVERLHAQTTFYHVGLKLAAVICPVLPHLAAEFLQKHPCIVDPDEIFKNTQKLLSREYEMDADAYAAVKWVFELRSKLFELIGDGTLDKTGVHIECGLEEAKRLSLLQKEDRSFHSELVEILGVSMAILVRRCEQHHLVVKLIASEGDYCDRCRKKNRPHSDTHCFRCTNALKEYAISAS</sequence>
<dbReference type="SUPFAM" id="SSF50677">
    <property type="entry name" value="ValRS/IleRS/LeuRS editing domain"/>
    <property type="match status" value="1"/>
</dbReference>